<dbReference type="GO" id="GO:0006412">
    <property type="term" value="P:translation"/>
    <property type="evidence" value="ECO:0007669"/>
    <property type="project" value="InterPro"/>
</dbReference>
<dbReference type="PANTHER" id="PTHR14413">
    <property type="entry name" value="RIBOSOMAL PROTEIN L17"/>
    <property type="match status" value="1"/>
</dbReference>
<evidence type="ECO:0000256" key="3">
    <source>
        <dbReference type="ARBA" id="ARBA00023274"/>
    </source>
</evidence>
<reference evidence="4" key="1">
    <citation type="submission" date="2018-06" db="EMBL/GenBank/DDBJ databases">
        <authorList>
            <person name="Zhirakovskaya E."/>
        </authorList>
    </citation>
    <scope>NUCLEOTIDE SEQUENCE</scope>
</reference>
<dbReference type="EMBL" id="UOGF01000028">
    <property type="protein sequence ID" value="VAX27465.1"/>
    <property type="molecule type" value="Genomic_DNA"/>
</dbReference>
<dbReference type="GO" id="GO:0022625">
    <property type="term" value="C:cytosolic large ribosomal subunit"/>
    <property type="evidence" value="ECO:0007669"/>
    <property type="project" value="TreeGrafter"/>
</dbReference>
<dbReference type="Pfam" id="PF01196">
    <property type="entry name" value="Ribosomal_L17"/>
    <property type="match status" value="1"/>
</dbReference>
<dbReference type="AlphaFoldDB" id="A0A3B1D6U2"/>
<keyword evidence="2 4" id="KW-0689">Ribosomal protein</keyword>
<evidence type="ECO:0000256" key="2">
    <source>
        <dbReference type="ARBA" id="ARBA00022980"/>
    </source>
</evidence>
<dbReference type="HAMAP" id="MF_01368">
    <property type="entry name" value="Ribosomal_bL17"/>
    <property type="match status" value="1"/>
</dbReference>
<dbReference type="GO" id="GO:0003735">
    <property type="term" value="F:structural constituent of ribosome"/>
    <property type="evidence" value="ECO:0007669"/>
    <property type="project" value="InterPro"/>
</dbReference>
<organism evidence="4">
    <name type="scientific">hydrothermal vent metagenome</name>
    <dbReference type="NCBI Taxonomy" id="652676"/>
    <lineage>
        <taxon>unclassified sequences</taxon>
        <taxon>metagenomes</taxon>
        <taxon>ecological metagenomes</taxon>
    </lineage>
</organism>
<dbReference type="Gene3D" id="3.90.1030.10">
    <property type="entry name" value="Ribosomal protein L17"/>
    <property type="match status" value="1"/>
</dbReference>
<dbReference type="SUPFAM" id="SSF64263">
    <property type="entry name" value="Prokaryotic ribosomal protein L17"/>
    <property type="match status" value="1"/>
</dbReference>
<sequence length="127" mass="14629">MRHRRAGRQLGRNSSHRRSLFRNLVTSFLEQERIETTEAKAKEVGPIIERMISLGKKGELHGRRKALSYIYVPRVVSHLFTNIAPRYADIHGGYLRMTKTRIRQGDAAQMVLIELTKTENVVTEKEG</sequence>
<accession>A0A3B1D6U2</accession>
<comment type="similarity">
    <text evidence="1">Belongs to the bacterial ribosomal protein bL17 family.</text>
</comment>
<dbReference type="PANTHER" id="PTHR14413:SF16">
    <property type="entry name" value="LARGE RIBOSOMAL SUBUNIT PROTEIN BL17M"/>
    <property type="match status" value="1"/>
</dbReference>
<keyword evidence="3" id="KW-0687">Ribonucleoprotein</keyword>
<dbReference type="InterPro" id="IPR036373">
    <property type="entry name" value="Ribosomal_bL17_sf"/>
</dbReference>
<dbReference type="InterPro" id="IPR000456">
    <property type="entry name" value="Ribosomal_bL17"/>
</dbReference>
<gene>
    <name evidence="4" type="ORF">MNBD_NITROSPIRAE01-2273</name>
</gene>
<dbReference type="NCBIfam" id="TIGR00059">
    <property type="entry name" value="L17"/>
    <property type="match status" value="1"/>
</dbReference>
<name>A0A3B1D6U2_9ZZZZ</name>
<protein>
    <submittedName>
        <fullName evidence="4">LSU ribosomal protein L17p</fullName>
    </submittedName>
</protein>
<proteinExistence type="inferred from homology"/>
<evidence type="ECO:0000313" key="4">
    <source>
        <dbReference type="EMBL" id="VAX27465.1"/>
    </source>
</evidence>
<evidence type="ECO:0000256" key="1">
    <source>
        <dbReference type="ARBA" id="ARBA00008777"/>
    </source>
</evidence>